<dbReference type="PANTHER" id="PTHR43046">
    <property type="entry name" value="GDP-MANNOSE MANNOSYL HYDROLASE"/>
    <property type="match status" value="1"/>
</dbReference>
<evidence type="ECO:0000313" key="4">
    <source>
        <dbReference type="EMBL" id="GLI03100.1"/>
    </source>
</evidence>
<evidence type="ECO:0000259" key="3">
    <source>
        <dbReference type="PROSITE" id="PS51462"/>
    </source>
</evidence>
<evidence type="ECO:0000256" key="1">
    <source>
        <dbReference type="ARBA" id="ARBA00001946"/>
    </source>
</evidence>
<gene>
    <name evidence="4" type="ORF">Pa4123_83780</name>
</gene>
<evidence type="ECO:0000256" key="2">
    <source>
        <dbReference type="ARBA" id="ARBA00022801"/>
    </source>
</evidence>
<organism evidence="4 5">
    <name type="scientific">Phytohabitans aurantiacus</name>
    <dbReference type="NCBI Taxonomy" id="3016789"/>
    <lineage>
        <taxon>Bacteria</taxon>
        <taxon>Bacillati</taxon>
        <taxon>Actinomycetota</taxon>
        <taxon>Actinomycetes</taxon>
        <taxon>Micromonosporales</taxon>
        <taxon>Micromonosporaceae</taxon>
    </lineage>
</organism>
<sequence>MLVTLRRSRLRAVVYGVFYRLPHRVRRRIVRTFVPKYIVGAVTLVRDSEAAAPGRLLLLRQPPGRGWGLPAGLLQRAEPPVVGAARELAEESGVSLPPSSLSPAVPNAVVHAKGWVDMVFEASVPASTTELIVDGAEVLEAAWHPIDDLPRLTTATARLLAFYGIGPLAGTPGPWTSPET</sequence>
<comment type="caution">
    <text evidence="4">The sequence shown here is derived from an EMBL/GenBank/DDBJ whole genome shotgun (WGS) entry which is preliminary data.</text>
</comment>
<dbReference type="EMBL" id="BSDI01000075">
    <property type="protein sequence ID" value="GLI03100.1"/>
    <property type="molecule type" value="Genomic_DNA"/>
</dbReference>
<dbReference type="CDD" id="cd02883">
    <property type="entry name" value="NUDIX_Hydrolase"/>
    <property type="match status" value="1"/>
</dbReference>
<dbReference type="PROSITE" id="PS00893">
    <property type="entry name" value="NUDIX_BOX"/>
    <property type="match status" value="1"/>
</dbReference>
<accession>A0ABQ5R9P5</accession>
<keyword evidence="5" id="KW-1185">Reference proteome</keyword>
<dbReference type="Proteomes" id="UP001144280">
    <property type="component" value="Unassembled WGS sequence"/>
</dbReference>
<evidence type="ECO:0000313" key="5">
    <source>
        <dbReference type="Proteomes" id="UP001144280"/>
    </source>
</evidence>
<dbReference type="PANTHER" id="PTHR43046:SF16">
    <property type="entry name" value="ADP-RIBOSE PYROPHOSPHATASE YJHB-RELATED"/>
    <property type="match status" value="1"/>
</dbReference>
<dbReference type="InterPro" id="IPR020084">
    <property type="entry name" value="NUDIX_hydrolase_CS"/>
</dbReference>
<proteinExistence type="predicted"/>
<reference evidence="4" key="1">
    <citation type="submission" date="2022-12" db="EMBL/GenBank/DDBJ databases">
        <title>New Phytohabitans aurantiacus sp. RD004123 nov., an actinomycete isolated from soil.</title>
        <authorList>
            <person name="Triningsih D.W."/>
            <person name="Harunari E."/>
            <person name="Igarashi Y."/>
        </authorList>
    </citation>
    <scope>NUCLEOTIDE SEQUENCE</scope>
    <source>
        <strain evidence="4">RD004123</strain>
    </source>
</reference>
<protein>
    <recommendedName>
        <fullName evidence="3">Nudix hydrolase domain-containing protein</fullName>
    </recommendedName>
</protein>
<feature type="domain" description="Nudix hydrolase" evidence="3">
    <location>
        <begin position="35"/>
        <end position="166"/>
    </location>
</feature>
<name>A0ABQ5R9P5_9ACTN</name>
<dbReference type="Pfam" id="PF00293">
    <property type="entry name" value="NUDIX"/>
    <property type="match status" value="1"/>
</dbReference>
<dbReference type="Gene3D" id="3.90.79.10">
    <property type="entry name" value="Nucleoside Triphosphate Pyrophosphohydrolase"/>
    <property type="match status" value="1"/>
</dbReference>
<dbReference type="PROSITE" id="PS51462">
    <property type="entry name" value="NUDIX"/>
    <property type="match status" value="1"/>
</dbReference>
<dbReference type="InterPro" id="IPR015797">
    <property type="entry name" value="NUDIX_hydrolase-like_dom_sf"/>
</dbReference>
<keyword evidence="2" id="KW-0378">Hydrolase</keyword>
<dbReference type="InterPro" id="IPR000086">
    <property type="entry name" value="NUDIX_hydrolase_dom"/>
</dbReference>
<comment type="cofactor">
    <cofactor evidence="1">
        <name>Mg(2+)</name>
        <dbReference type="ChEBI" id="CHEBI:18420"/>
    </cofactor>
</comment>
<dbReference type="SUPFAM" id="SSF55811">
    <property type="entry name" value="Nudix"/>
    <property type="match status" value="1"/>
</dbReference>